<gene>
    <name evidence="1" type="ORF">AALO_G00091040</name>
</gene>
<evidence type="ECO:0000313" key="1">
    <source>
        <dbReference type="EMBL" id="KAG5277757.1"/>
    </source>
</evidence>
<organism evidence="1 2">
    <name type="scientific">Alosa alosa</name>
    <name type="common">allis shad</name>
    <dbReference type="NCBI Taxonomy" id="278164"/>
    <lineage>
        <taxon>Eukaryota</taxon>
        <taxon>Metazoa</taxon>
        <taxon>Chordata</taxon>
        <taxon>Craniata</taxon>
        <taxon>Vertebrata</taxon>
        <taxon>Euteleostomi</taxon>
        <taxon>Actinopterygii</taxon>
        <taxon>Neopterygii</taxon>
        <taxon>Teleostei</taxon>
        <taxon>Clupei</taxon>
        <taxon>Clupeiformes</taxon>
        <taxon>Clupeoidei</taxon>
        <taxon>Clupeidae</taxon>
        <taxon>Alosa</taxon>
    </lineage>
</organism>
<name>A0AAV6GV29_9TELE</name>
<protein>
    <submittedName>
        <fullName evidence="1">Uncharacterized protein</fullName>
    </submittedName>
</protein>
<comment type="caution">
    <text evidence="1">The sequence shown here is derived from an EMBL/GenBank/DDBJ whole genome shotgun (WGS) entry which is preliminary data.</text>
</comment>
<accession>A0AAV6GV29</accession>
<reference evidence="1" key="1">
    <citation type="submission" date="2020-10" db="EMBL/GenBank/DDBJ databases">
        <title>Chromosome-scale genome assembly of the Allis shad, Alosa alosa.</title>
        <authorList>
            <person name="Margot Z."/>
            <person name="Christophe K."/>
            <person name="Cabau C."/>
            <person name="Louis A."/>
            <person name="Berthelot C."/>
            <person name="Parey E."/>
            <person name="Roest Crollius H."/>
            <person name="Montfort J."/>
            <person name="Robinson-Rechavi M."/>
            <person name="Bucao C."/>
            <person name="Bouchez O."/>
            <person name="Gislard M."/>
            <person name="Lluch J."/>
            <person name="Milhes M."/>
            <person name="Lampietro C."/>
            <person name="Lopez Roques C."/>
            <person name="Donnadieu C."/>
            <person name="Braasch I."/>
            <person name="Desvignes T."/>
            <person name="Postlethwait J."/>
            <person name="Bobe J."/>
            <person name="Guiguen Y."/>
        </authorList>
    </citation>
    <scope>NUCLEOTIDE SEQUENCE</scope>
    <source>
        <strain evidence="1">M-15738</strain>
        <tissue evidence="1">Blood</tissue>
    </source>
</reference>
<dbReference type="EMBL" id="JADWDJ010000007">
    <property type="protein sequence ID" value="KAG5277757.1"/>
    <property type="molecule type" value="Genomic_DNA"/>
</dbReference>
<dbReference type="AlphaFoldDB" id="A0AAV6GV29"/>
<dbReference type="Proteomes" id="UP000823561">
    <property type="component" value="Chromosome 7"/>
</dbReference>
<sequence>MVTRSCIDKFNKMPVCFVPQCAHSSRNGCSFFRFSRKCKDQDSLAKTDQEHWNPPPWTDVHRIFQVTCSINSISSSFFLNIIHHPMSRTFHTIGELCGGS</sequence>
<evidence type="ECO:0000313" key="2">
    <source>
        <dbReference type="Proteomes" id="UP000823561"/>
    </source>
</evidence>
<keyword evidence="2" id="KW-1185">Reference proteome</keyword>
<proteinExistence type="predicted"/>